<reference evidence="7 8" key="1">
    <citation type="submission" date="2018-03" db="EMBL/GenBank/DDBJ databases">
        <title>Genomic Encyclopedia of Archaeal and Bacterial Type Strains, Phase II (KMG-II): from individual species to whole genera.</title>
        <authorList>
            <person name="Goeker M."/>
        </authorList>
    </citation>
    <scope>NUCLEOTIDE SEQUENCE [LARGE SCALE GENOMIC DNA]</scope>
    <source>
        <strain evidence="7 8">DSM 28229</strain>
    </source>
</reference>
<feature type="transmembrane region" description="Helical" evidence="6">
    <location>
        <begin position="197"/>
        <end position="219"/>
    </location>
</feature>
<dbReference type="InterPro" id="IPR022791">
    <property type="entry name" value="L-PG_synthase/AglD"/>
</dbReference>
<evidence type="ECO:0000256" key="6">
    <source>
        <dbReference type="SAM" id="Phobius"/>
    </source>
</evidence>
<protein>
    <recommendedName>
        <fullName evidence="9">Lysylphosphatidylglycerol synthase-like protein</fullName>
    </recommendedName>
</protein>
<feature type="transmembrane region" description="Helical" evidence="6">
    <location>
        <begin position="155"/>
        <end position="177"/>
    </location>
</feature>
<accession>A0A315Z9M6</accession>
<keyword evidence="8" id="KW-1185">Reference proteome</keyword>
<evidence type="ECO:0008006" key="9">
    <source>
        <dbReference type="Google" id="ProtNLM"/>
    </source>
</evidence>
<name>A0A315Z9M6_SEDFL</name>
<keyword evidence="4 6" id="KW-1133">Transmembrane helix</keyword>
<evidence type="ECO:0000256" key="1">
    <source>
        <dbReference type="ARBA" id="ARBA00004651"/>
    </source>
</evidence>
<dbReference type="PANTHER" id="PTHR40277:SF1">
    <property type="entry name" value="BLL5419 PROTEIN"/>
    <property type="match status" value="1"/>
</dbReference>
<organism evidence="7 8">
    <name type="scientific">Sediminitomix flava</name>
    <dbReference type="NCBI Taxonomy" id="379075"/>
    <lineage>
        <taxon>Bacteria</taxon>
        <taxon>Pseudomonadati</taxon>
        <taxon>Bacteroidota</taxon>
        <taxon>Cytophagia</taxon>
        <taxon>Cytophagales</taxon>
        <taxon>Flammeovirgaceae</taxon>
        <taxon>Sediminitomix</taxon>
    </lineage>
</organism>
<sequence>MDRFYRTLGLDLPILKHIKLYYVGMFYNLFLPGSISGDGYKIYLLRDQKTTNTKELFQATLLDRLNGSSVLTWLACVFLVFSDMAKLYTWLSVLGWLGIIFIFPIFFLFSNYLFPKFKEIFISTLIYSFAVQLLQVVCAICILKALSINSNHYDYLAFFLIGNAMTIIPISIGGVGIRELVMLYGLQFLSINKDEAVAFTLLFFTVTAITSLIGLFFTFSMSKELQNISKN</sequence>
<feature type="transmembrane region" description="Helical" evidence="6">
    <location>
        <begin position="64"/>
        <end position="81"/>
    </location>
</feature>
<keyword evidence="3 6" id="KW-0812">Transmembrane</keyword>
<dbReference type="Pfam" id="PF03706">
    <property type="entry name" value="LPG_synthase_TM"/>
    <property type="match status" value="2"/>
</dbReference>
<proteinExistence type="predicted"/>
<feature type="transmembrane region" description="Helical" evidence="6">
    <location>
        <begin position="120"/>
        <end position="143"/>
    </location>
</feature>
<keyword evidence="5 6" id="KW-0472">Membrane</keyword>
<evidence type="ECO:0000256" key="2">
    <source>
        <dbReference type="ARBA" id="ARBA00022475"/>
    </source>
</evidence>
<dbReference type="AlphaFoldDB" id="A0A315Z9M6"/>
<comment type="caution">
    <text evidence="7">The sequence shown here is derived from an EMBL/GenBank/DDBJ whole genome shotgun (WGS) entry which is preliminary data.</text>
</comment>
<comment type="subcellular location">
    <subcellularLocation>
        <location evidence="1">Cell membrane</location>
        <topology evidence="1">Multi-pass membrane protein</topology>
    </subcellularLocation>
</comment>
<dbReference type="PANTHER" id="PTHR40277">
    <property type="entry name" value="BLL5419 PROTEIN"/>
    <property type="match status" value="1"/>
</dbReference>
<evidence type="ECO:0000256" key="3">
    <source>
        <dbReference type="ARBA" id="ARBA00022692"/>
    </source>
</evidence>
<evidence type="ECO:0000313" key="8">
    <source>
        <dbReference type="Proteomes" id="UP000245535"/>
    </source>
</evidence>
<evidence type="ECO:0000256" key="5">
    <source>
        <dbReference type="ARBA" id="ARBA00023136"/>
    </source>
</evidence>
<dbReference type="EMBL" id="QGDO01000003">
    <property type="protein sequence ID" value="PWJ42266.1"/>
    <property type="molecule type" value="Genomic_DNA"/>
</dbReference>
<feature type="transmembrane region" description="Helical" evidence="6">
    <location>
        <begin position="93"/>
        <end position="114"/>
    </location>
</feature>
<dbReference type="GO" id="GO:0005886">
    <property type="term" value="C:plasma membrane"/>
    <property type="evidence" value="ECO:0007669"/>
    <property type="project" value="UniProtKB-SubCell"/>
</dbReference>
<evidence type="ECO:0000313" key="7">
    <source>
        <dbReference type="EMBL" id="PWJ42266.1"/>
    </source>
</evidence>
<gene>
    <name evidence="7" type="ORF">BC781_103518</name>
</gene>
<feature type="transmembrane region" description="Helical" evidence="6">
    <location>
        <begin position="20"/>
        <end position="44"/>
    </location>
</feature>
<dbReference type="Proteomes" id="UP000245535">
    <property type="component" value="Unassembled WGS sequence"/>
</dbReference>
<keyword evidence="2" id="KW-1003">Cell membrane</keyword>
<evidence type="ECO:0000256" key="4">
    <source>
        <dbReference type="ARBA" id="ARBA00022989"/>
    </source>
</evidence>